<evidence type="ECO:0000256" key="1">
    <source>
        <dbReference type="SAM" id="Coils"/>
    </source>
</evidence>
<keyword evidence="1" id="KW-0175">Coiled coil</keyword>
<feature type="region of interest" description="Disordered" evidence="2">
    <location>
        <begin position="46"/>
        <end position="77"/>
    </location>
</feature>
<evidence type="ECO:0000313" key="4">
    <source>
        <dbReference type="EMBL" id="CAK0834234.1"/>
    </source>
</evidence>
<gene>
    <name evidence="4" type="ORF">PCOR1329_LOCUS31708</name>
</gene>
<accession>A0ABN9SQL8</accession>
<evidence type="ECO:0000313" key="5">
    <source>
        <dbReference type="Proteomes" id="UP001189429"/>
    </source>
</evidence>
<sequence length="286" mass="29821">RRSQHPLRGPPARMVHVLWGVACLSVPGPATTSDVVRQVRDAFALGGPALEKGTPPRGERPDSADSDDSCSDGSEHGLRRAPRVDLYRLVPLAADGDDALAPGEDERVVAVLPDSSFSCAELEEAYSRRDEGEARYARAREALAQALEATGGGSRDEALEALQQENRLLRHQLDKGEAVRRELHEDMEALRAEFVALVREVTPLLPAGGSSLGSAPSPCAPDRATGPTHTSAAPGRAQVVAAPPEAADAPLPDGQPPALALEGAVGGCAAAAHGRSAARLRPLAPP</sequence>
<dbReference type="EMBL" id="CAUYUJ010012573">
    <property type="protein sequence ID" value="CAK0834234.1"/>
    <property type="molecule type" value="Genomic_DNA"/>
</dbReference>
<proteinExistence type="predicted"/>
<feature type="chain" id="PRO_5046454601" evidence="3">
    <location>
        <begin position="33"/>
        <end position="286"/>
    </location>
</feature>
<name>A0ABN9SQL8_9DINO</name>
<feature type="compositionally biased region" description="Low complexity" evidence="2">
    <location>
        <begin position="241"/>
        <end position="258"/>
    </location>
</feature>
<feature type="coiled-coil region" evidence="1">
    <location>
        <begin position="122"/>
        <end position="200"/>
    </location>
</feature>
<organism evidence="4 5">
    <name type="scientific">Prorocentrum cordatum</name>
    <dbReference type="NCBI Taxonomy" id="2364126"/>
    <lineage>
        <taxon>Eukaryota</taxon>
        <taxon>Sar</taxon>
        <taxon>Alveolata</taxon>
        <taxon>Dinophyceae</taxon>
        <taxon>Prorocentrales</taxon>
        <taxon>Prorocentraceae</taxon>
        <taxon>Prorocentrum</taxon>
    </lineage>
</organism>
<protein>
    <submittedName>
        <fullName evidence="4">Uncharacterized protein</fullName>
    </submittedName>
</protein>
<feature type="region of interest" description="Disordered" evidence="2">
    <location>
        <begin position="208"/>
        <end position="258"/>
    </location>
</feature>
<comment type="caution">
    <text evidence="4">The sequence shown here is derived from an EMBL/GenBank/DDBJ whole genome shotgun (WGS) entry which is preliminary data.</text>
</comment>
<feature type="signal peptide" evidence="3">
    <location>
        <begin position="1"/>
        <end position="32"/>
    </location>
</feature>
<feature type="compositionally biased region" description="Low complexity" evidence="2">
    <location>
        <begin position="208"/>
        <end position="221"/>
    </location>
</feature>
<evidence type="ECO:0000256" key="3">
    <source>
        <dbReference type="SAM" id="SignalP"/>
    </source>
</evidence>
<keyword evidence="3" id="KW-0732">Signal</keyword>
<feature type="non-terminal residue" evidence="4">
    <location>
        <position position="286"/>
    </location>
</feature>
<keyword evidence="5" id="KW-1185">Reference proteome</keyword>
<reference evidence="4" key="1">
    <citation type="submission" date="2023-10" db="EMBL/GenBank/DDBJ databases">
        <authorList>
            <person name="Chen Y."/>
            <person name="Shah S."/>
            <person name="Dougan E. K."/>
            <person name="Thang M."/>
            <person name="Chan C."/>
        </authorList>
    </citation>
    <scope>NUCLEOTIDE SEQUENCE [LARGE SCALE GENOMIC DNA]</scope>
</reference>
<feature type="non-terminal residue" evidence="4">
    <location>
        <position position="1"/>
    </location>
</feature>
<dbReference type="Proteomes" id="UP001189429">
    <property type="component" value="Unassembled WGS sequence"/>
</dbReference>
<evidence type="ECO:0000256" key="2">
    <source>
        <dbReference type="SAM" id="MobiDB-lite"/>
    </source>
</evidence>